<protein>
    <submittedName>
        <fullName evidence="2">Uncharacterized protein</fullName>
    </submittedName>
</protein>
<evidence type="ECO:0000256" key="1">
    <source>
        <dbReference type="SAM" id="MobiDB-lite"/>
    </source>
</evidence>
<feature type="compositionally biased region" description="Acidic residues" evidence="1">
    <location>
        <begin position="177"/>
        <end position="193"/>
    </location>
</feature>
<dbReference type="EMBL" id="LR797331">
    <property type="protein sequence ID" value="CAB4203564.1"/>
    <property type="molecule type" value="Genomic_DNA"/>
</dbReference>
<name>A0A6J5S5B0_9CAUD</name>
<reference evidence="2" key="1">
    <citation type="submission" date="2020-05" db="EMBL/GenBank/DDBJ databases">
        <authorList>
            <person name="Chiriac C."/>
            <person name="Salcher M."/>
            <person name="Ghai R."/>
            <person name="Kavagutti S V."/>
        </authorList>
    </citation>
    <scope>NUCLEOTIDE SEQUENCE</scope>
</reference>
<feature type="compositionally biased region" description="Low complexity" evidence="1">
    <location>
        <begin position="194"/>
        <end position="206"/>
    </location>
</feature>
<accession>A0A6J5S5B0</accession>
<proteinExistence type="predicted"/>
<gene>
    <name evidence="2" type="ORF">UFOVP1382_176</name>
</gene>
<feature type="region of interest" description="Disordered" evidence="1">
    <location>
        <begin position="166"/>
        <end position="220"/>
    </location>
</feature>
<sequence length="220" mass="23232">MARKWCLIQKMRGRKFGVSISVPADKCPPGTTDRHEVQVTLYADEVIEGDFWSVYAGTFLQEVAPAPPKVSGAALAGLGALRAKAKPAVEPKAVVAPVAATPDIEEGEVVEVEVESPTPAIGSLPHVIEPTAVRDLIAFHGEAEARQGFLDAGITPERVDEIIAAAQPATQPVEKVEEVEEAPEEADGAEADPADVAASDEPAVSDEGTQSSAPRRRRKK</sequence>
<evidence type="ECO:0000313" key="2">
    <source>
        <dbReference type="EMBL" id="CAB4203564.1"/>
    </source>
</evidence>
<organism evidence="2">
    <name type="scientific">uncultured Caudovirales phage</name>
    <dbReference type="NCBI Taxonomy" id="2100421"/>
    <lineage>
        <taxon>Viruses</taxon>
        <taxon>Duplodnaviria</taxon>
        <taxon>Heunggongvirae</taxon>
        <taxon>Uroviricota</taxon>
        <taxon>Caudoviricetes</taxon>
        <taxon>Peduoviridae</taxon>
        <taxon>Maltschvirus</taxon>
        <taxon>Maltschvirus maltsch</taxon>
    </lineage>
</organism>